<dbReference type="AlphaFoldDB" id="A0A1H3WHR1"/>
<accession>A0A1H3WHR1</accession>
<dbReference type="RefSeq" id="WP_092561557.1">
    <property type="nucleotide sequence ID" value="NZ_FNQV01000002.1"/>
</dbReference>
<keyword evidence="1" id="KW-0812">Transmembrane</keyword>
<dbReference type="InterPro" id="IPR005662">
    <property type="entry name" value="GTPase_Era-like"/>
</dbReference>
<dbReference type="Proteomes" id="UP000199288">
    <property type="component" value="Unassembled WGS sequence"/>
</dbReference>
<dbReference type="SUPFAM" id="SSF52540">
    <property type="entry name" value="P-loop containing nucleoside triphosphate hydrolases"/>
    <property type="match status" value="1"/>
</dbReference>
<evidence type="ECO:0000313" key="4">
    <source>
        <dbReference type="Proteomes" id="UP000199288"/>
    </source>
</evidence>
<feature type="transmembrane region" description="Helical" evidence="1">
    <location>
        <begin position="474"/>
        <end position="495"/>
    </location>
</feature>
<feature type="domain" description="Dynamin N-terminal" evidence="2">
    <location>
        <begin position="67"/>
        <end position="216"/>
    </location>
</feature>
<dbReference type="Pfam" id="PF00350">
    <property type="entry name" value="Dynamin_N"/>
    <property type="match status" value="1"/>
</dbReference>
<keyword evidence="1" id="KW-0472">Membrane</keyword>
<dbReference type="InterPro" id="IPR027417">
    <property type="entry name" value="P-loop_NTPase"/>
</dbReference>
<organism evidence="3 4">
    <name type="scientific">Bowdeniella nasicola</name>
    <dbReference type="NCBI Taxonomy" id="208480"/>
    <lineage>
        <taxon>Bacteria</taxon>
        <taxon>Bacillati</taxon>
        <taxon>Actinomycetota</taxon>
        <taxon>Actinomycetes</taxon>
        <taxon>Actinomycetales</taxon>
        <taxon>Actinomycetaceae</taxon>
        <taxon>Bowdeniella</taxon>
    </lineage>
</organism>
<dbReference type="GO" id="GO:0005525">
    <property type="term" value="F:GTP binding"/>
    <property type="evidence" value="ECO:0007669"/>
    <property type="project" value="InterPro"/>
</dbReference>
<dbReference type="GO" id="GO:0005829">
    <property type="term" value="C:cytosol"/>
    <property type="evidence" value="ECO:0007669"/>
    <property type="project" value="TreeGrafter"/>
</dbReference>
<dbReference type="Gene3D" id="3.40.50.300">
    <property type="entry name" value="P-loop containing nucleotide triphosphate hydrolases"/>
    <property type="match status" value="1"/>
</dbReference>
<evidence type="ECO:0000256" key="1">
    <source>
        <dbReference type="SAM" id="Phobius"/>
    </source>
</evidence>
<keyword evidence="4" id="KW-1185">Reference proteome</keyword>
<sequence length="584" mass="63413">MTEHAAAPARHVGDALRKVRTSFAGLQFPFELRDAQRGKALSRQAMTQLDDYLIPRYEALDAPLLAVVGGSTGAGKSTLVNSLLGTNVSHTSAIRPTTRRPVLIHHPDDTSWFEGSRILPDLARVRRGIDERMSPVEEGSTSEVEIRATRRVPPGLALLDAPDIDSVEEKNRALARQLLSAADLWIFTTTAARYADAAPWEFLSEAARRKVVVAVVLNRVPSGAAYEVRSDLTRRLTDAGLAQAPVFTIGEQNITDTGRIPVESIEPIVGWLKGLTDSAATRAMVARTTLAGALDELVRTGADAIDASRDTISFYTDLARRVDDSYADAHSRITEATKDGSMLRGEVLARWQEFVGTGDFIRSIEAAVGRMRDRLGAFFKGKPAPEAEVEEAIETGLFTLLAAEASRAGSEVDYAWQREPAARELLMRAHINLPPRSELDDRAAQTVRAWQRDVLEMVRSEGEDRRFSARMMSLGVNTLGIALMLVILASTGGVITGMEVAAAGGTAVVGQKLLEAVFGDEAVRKMARNARKNLEERAGELLAWHAQAYRSPLTDLGLDPAAPDTLHDALIDLSRARKAEGLTA</sequence>
<dbReference type="GO" id="GO:0019843">
    <property type="term" value="F:rRNA binding"/>
    <property type="evidence" value="ECO:0007669"/>
    <property type="project" value="TreeGrafter"/>
</dbReference>
<keyword evidence="1" id="KW-1133">Transmembrane helix</keyword>
<reference evidence="4" key="1">
    <citation type="submission" date="2016-10" db="EMBL/GenBank/DDBJ databases">
        <authorList>
            <person name="Varghese N."/>
            <person name="Submissions S."/>
        </authorList>
    </citation>
    <scope>NUCLEOTIDE SEQUENCE [LARGE SCALE GENOMIC DNA]</scope>
    <source>
        <strain evidence="4">KPR-1</strain>
    </source>
</reference>
<dbReference type="EMBL" id="FNQV01000002">
    <property type="protein sequence ID" value="SDZ86697.1"/>
    <property type="molecule type" value="Genomic_DNA"/>
</dbReference>
<dbReference type="OrthoDB" id="207675at2"/>
<dbReference type="PANTHER" id="PTHR42698">
    <property type="entry name" value="GTPASE ERA"/>
    <property type="match status" value="1"/>
</dbReference>
<evidence type="ECO:0000313" key="3">
    <source>
        <dbReference type="EMBL" id="SDZ86697.1"/>
    </source>
</evidence>
<gene>
    <name evidence="3" type="ORF">SAMN02910418_00454</name>
</gene>
<proteinExistence type="predicted"/>
<dbReference type="GO" id="GO:0043024">
    <property type="term" value="F:ribosomal small subunit binding"/>
    <property type="evidence" value="ECO:0007669"/>
    <property type="project" value="TreeGrafter"/>
</dbReference>
<name>A0A1H3WHR1_9ACTO</name>
<evidence type="ECO:0000259" key="2">
    <source>
        <dbReference type="Pfam" id="PF00350"/>
    </source>
</evidence>
<dbReference type="InterPro" id="IPR045063">
    <property type="entry name" value="Dynamin_N"/>
</dbReference>
<dbReference type="GO" id="GO:0000028">
    <property type="term" value="P:ribosomal small subunit assembly"/>
    <property type="evidence" value="ECO:0007669"/>
    <property type="project" value="TreeGrafter"/>
</dbReference>
<dbReference type="PANTHER" id="PTHR42698:SF1">
    <property type="entry name" value="GTPASE ERA, MITOCHONDRIAL"/>
    <property type="match status" value="1"/>
</dbReference>
<protein>
    <submittedName>
        <fullName evidence="3">Dynamin family protein</fullName>
    </submittedName>
</protein>